<dbReference type="RefSeq" id="WP_015557498.1">
    <property type="nucleotide sequence ID" value="NC_021039.1"/>
</dbReference>
<evidence type="ECO:0000313" key="11">
    <source>
        <dbReference type="Proteomes" id="UP000007054"/>
    </source>
</evidence>
<feature type="domain" description="Type II secretion system protein GspF" evidence="9">
    <location>
        <begin position="265"/>
        <end position="385"/>
    </location>
</feature>
<sequence>MPSYTYTAKDVAGNIRKGTLSAEDEQDFLAKIHEKGLFPTEYNEAAGVKQSTHKFSTKELAFNCRQMAAMLTSGLTLVKALDILCREQEKEASKLIWRDIYENVQKGESFSASLEMHSGSFPQFLISMVAAGESSGSLDQIMQRMSDHYAKENKMHNTIKSAMMYPIILVILCVAVVIGLFTFIMPTFAGLFTNEEDMPALTRVMMSISNFLRGYWYILIGFVLIAVFGIRYAMKMPNVRLKWDRFIIKGPGFGALVVKIYTARFARTLSSLYSSGIPMVECLERSSAILNNSYIDEKFRTVVDEVKQGETLSASIQRTEIFESMFCSIIYVGEEAGALDDILAKTSDYYDEEADSAVQRLVGMLEPVMIIILGIMVGLIVASVLPALYDSFENIE</sequence>
<evidence type="ECO:0000256" key="4">
    <source>
        <dbReference type="ARBA" id="ARBA00022519"/>
    </source>
</evidence>
<dbReference type="PANTHER" id="PTHR30012:SF0">
    <property type="entry name" value="TYPE II SECRETION SYSTEM PROTEIN F-RELATED"/>
    <property type="match status" value="1"/>
</dbReference>
<dbReference type="Proteomes" id="UP000007054">
    <property type="component" value="Chromosome"/>
</dbReference>
<dbReference type="InterPro" id="IPR042094">
    <property type="entry name" value="T2SS_GspF_sf"/>
</dbReference>
<dbReference type="PANTHER" id="PTHR30012">
    <property type="entry name" value="GENERAL SECRETION PATHWAY PROTEIN"/>
    <property type="match status" value="1"/>
</dbReference>
<dbReference type="HOGENOM" id="CLU_035032_2_2_9"/>
<dbReference type="GeneID" id="83155186"/>
<reference evidence="10" key="2">
    <citation type="submission" date="2010-03" db="EMBL/GenBank/DDBJ databases">
        <authorList>
            <person name="Pajon A."/>
        </authorList>
    </citation>
    <scope>NUCLEOTIDE SEQUENCE</scope>
    <source>
        <strain evidence="10">Type strain: 18P13</strain>
    </source>
</reference>
<evidence type="ECO:0000256" key="8">
    <source>
        <dbReference type="SAM" id="Phobius"/>
    </source>
</evidence>
<keyword evidence="5 8" id="KW-0812">Transmembrane</keyword>
<evidence type="ECO:0000256" key="7">
    <source>
        <dbReference type="ARBA" id="ARBA00023136"/>
    </source>
</evidence>
<dbReference type="BioCyc" id="RCHA213810:RUM_RS01695-MONOMER"/>
<reference evidence="10" key="1">
    <citation type="submission" date="2010-03" db="EMBL/GenBank/DDBJ databases">
        <title>The genome sequence of Ruminococcus sp. 18P13.</title>
        <authorList>
            <consortium name="metaHIT consortium -- http://www.metahit.eu/"/>
            <person name="Pajon A."/>
            <person name="Turner K."/>
            <person name="Parkhill J."/>
            <person name="Bernalier A."/>
        </authorList>
    </citation>
    <scope>NUCLEOTIDE SEQUENCE [LARGE SCALE GENOMIC DNA]</scope>
    <source>
        <strain evidence="10">Type strain: 18P13</strain>
    </source>
</reference>
<dbReference type="AlphaFoldDB" id="D4LAE6"/>
<accession>D4LAE6</accession>
<comment type="similarity">
    <text evidence="2">Belongs to the GSP F family.</text>
</comment>
<dbReference type="InterPro" id="IPR003004">
    <property type="entry name" value="GspF/PilC"/>
</dbReference>
<proteinExistence type="inferred from homology"/>
<dbReference type="PATRIC" id="fig|213810.4.peg.257"/>
<evidence type="ECO:0000256" key="1">
    <source>
        <dbReference type="ARBA" id="ARBA00004429"/>
    </source>
</evidence>
<keyword evidence="11" id="KW-1185">Reference proteome</keyword>
<organism evidence="10 11">
    <name type="scientific">Ruminococcus champanellensis (strain DSM 18848 / JCM 17042 / KCTC 15320 / 18P13)</name>
    <dbReference type="NCBI Taxonomy" id="213810"/>
    <lineage>
        <taxon>Bacteria</taxon>
        <taxon>Bacillati</taxon>
        <taxon>Bacillota</taxon>
        <taxon>Clostridia</taxon>
        <taxon>Eubacteriales</taxon>
        <taxon>Oscillospiraceae</taxon>
        <taxon>Ruminococcus</taxon>
    </lineage>
</organism>
<dbReference type="FunFam" id="1.20.81.30:FF:000001">
    <property type="entry name" value="Type II secretion system protein F"/>
    <property type="match status" value="2"/>
</dbReference>
<evidence type="ECO:0000313" key="10">
    <source>
        <dbReference type="EMBL" id="CBL16591.1"/>
    </source>
</evidence>
<keyword evidence="4" id="KW-0997">Cell inner membrane</keyword>
<feature type="transmembrane region" description="Helical" evidence="8">
    <location>
        <begin position="164"/>
        <end position="194"/>
    </location>
</feature>
<evidence type="ECO:0000256" key="6">
    <source>
        <dbReference type="ARBA" id="ARBA00022989"/>
    </source>
</evidence>
<evidence type="ECO:0000256" key="3">
    <source>
        <dbReference type="ARBA" id="ARBA00022475"/>
    </source>
</evidence>
<feature type="transmembrane region" description="Helical" evidence="8">
    <location>
        <begin position="214"/>
        <end position="234"/>
    </location>
</feature>
<name>D4LAE6_RUMC1</name>
<feature type="domain" description="Type II secretion system protein GspF" evidence="9">
    <location>
        <begin position="64"/>
        <end position="186"/>
    </location>
</feature>
<dbReference type="InterPro" id="IPR018076">
    <property type="entry name" value="T2SS_GspF_dom"/>
</dbReference>
<dbReference type="OrthoDB" id="9805682at2"/>
<protein>
    <submittedName>
        <fullName evidence="10">Type II secretory pathway, component PulF</fullName>
    </submittedName>
</protein>
<keyword evidence="6 8" id="KW-1133">Transmembrane helix</keyword>
<evidence type="ECO:0000256" key="5">
    <source>
        <dbReference type="ARBA" id="ARBA00022692"/>
    </source>
</evidence>
<comment type="subcellular location">
    <subcellularLocation>
        <location evidence="1">Cell inner membrane</location>
        <topology evidence="1">Multi-pass membrane protein</topology>
    </subcellularLocation>
</comment>
<keyword evidence="3" id="KW-1003">Cell membrane</keyword>
<evidence type="ECO:0000259" key="9">
    <source>
        <dbReference type="Pfam" id="PF00482"/>
    </source>
</evidence>
<gene>
    <name evidence="10" type="ordered locus">RUM_03520</name>
</gene>
<dbReference type="PRINTS" id="PR00812">
    <property type="entry name" value="BCTERIALGSPF"/>
</dbReference>
<feature type="transmembrane region" description="Helical" evidence="8">
    <location>
        <begin position="368"/>
        <end position="389"/>
    </location>
</feature>
<dbReference type="EMBL" id="FP929052">
    <property type="protein sequence ID" value="CBL16591.1"/>
    <property type="molecule type" value="Genomic_DNA"/>
</dbReference>
<keyword evidence="7 8" id="KW-0472">Membrane</keyword>
<dbReference type="STRING" id="213810.RUM_03520"/>
<evidence type="ECO:0000256" key="2">
    <source>
        <dbReference type="ARBA" id="ARBA00005745"/>
    </source>
</evidence>
<dbReference type="Pfam" id="PF00482">
    <property type="entry name" value="T2SSF"/>
    <property type="match status" value="2"/>
</dbReference>
<dbReference type="GO" id="GO:0005886">
    <property type="term" value="C:plasma membrane"/>
    <property type="evidence" value="ECO:0007669"/>
    <property type="project" value="UniProtKB-SubCell"/>
</dbReference>
<dbReference type="KEGG" id="rch:RUM_03520"/>
<dbReference type="Gene3D" id="1.20.81.30">
    <property type="entry name" value="Type II secretion system (T2SS), domain F"/>
    <property type="match status" value="2"/>
</dbReference>
<dbReference type="GO" id="GO:0015628">
    <property type="term" value="P:protein secretion by the type II secretion system"/>
    <property type="evidence" value="ECO:0007669"/>
    <property type="project" value="TreeGrafter"/>
</dbReference>